<dbReference type="PROSITE" id="PS50975">
    <property type="entry name" value="ATP_GRASP"/>
    <property type="match status" value="1"/>
</dbReference>
<name>M7CR21_9GAMM</name>
<evidence type="ECO:0000256" key="2">
    <source>
        <dbReference type="ARBA" id="ARBA00003761"/>
    </source>
</evidence>
<dbReference type="InterPro" id="IPR011053">
    <property type="entry name" value="Single_hybrid_motif"/>
</dbReference>
<protein>
    <recommendedName>
        <fullName evidence="5">Biotin carboxylase</fullName>
    </recommendedName>
    <alternativeName>
        <fullName evidence="11">Acetyl-coenzyme A carboxylase biotin carboxylase subunit A</fullName>
    </alternativeName>
</protein>
<proteinExistence type="predicted"/>
<evidence type="ECO:0000313" key="17">
    <source>
        <dbReference type="EMBL" id="EMP56091.1"/>
    </source>
</evidence>
<dbReference type="NCBIfam" id="NF006367">
    <property type="entry name" value="PRK08591.1"/>
    <property type="match status" value="1"/>
</dbReference>
<comment type="caution">
    <text evidence="17">The sequence shown here is derived from an EMBL/GenBank/DDBJ whole genome shotgun (WGS) entry which is preliminary data.</text>
</comment>
<dbReference type="Pfam" id="PF00289">
    <property type="entry name" value="Biotin_carb_N"/>
    <property type="match status" value="1"/>
</dbReference>
<comment type="catalytic activity">
    <reaction evidence="12">
        <text>N(6)-biotinyl-L-lysyl-[protein] + hydrogencarbonate + ATP = N(6)-carboxybiotinyl-L-lysyl-[protein] + ADP + phosphate + H(+)</text>
        <dbReference type="Rhea" id="RHEA:13501"/>
        <dbReference type="Rhea" id="RHEA-COMP:10505"/>
        <dbReference type="Rhea" id="RHEA-COMP:10506"/>
        <dbReference type="ChEBI" id="CHEBI:15378"/>
        <dbReference type="ChEBI" id="CHEBI:17544"/>
        <dbReference type="ChEBI" id="CHEBI:30616"/>
        <dbReference type="ChEBI" id="CHEBI:43474"/>
        <dbReference type="ChEBI" id="CHEBI:83144"/>
        <dbReference type="ChEBI" id="CHEBI:83145"/>
        <dbReference type="ChEBI" id="CHEBI:456216"/>
        <dbReference type="EC" id="6.3.4.14"/>
    </reaction>
</comment>
<evidence type="ECO:0000256" key="13">
    <source>
        <dbReference type="PROSITE-ProRule" id="PRU00409"/>
    </source>
</evidence>
<reference evidence="17 18" key="1">
    <citation type="journal article" date="2013" name="Genome Announc.">
        <title>Genome Sequence of Hydrothermal Arsenic-Respiring Bacterium Marinobacter santoriniensis NKSG1T.</title>
        <authorList>
            <person name="Handley K.M."/>
            <person name="Upton M."/>
            <person name="Beatson S.A."/>
            <person name="Hery M."/>
            <person name="Lloyd J.R."/>
        </authorList>
    </citation>
    <scope>NUCLEOTIDE SEQUENCE [LARGE SCALE GENOMIC DNA]</scope>
    <source>
        <strain evidence="17 18">NKSG1</strain>
    </source>
</reference>
<comment type="function">
    <text evidence="2">This protein is a component of the acetyl coenzyme A carboxylase complex; first, biotin carboxylase catalyzes the carboxylation of the carrier protein and then the transcarboxylase transfers the carboxyl group to form malonyl-CoA.</text>
</comment>
<evidence type="ECO:0000256" key="11">
    <source>
        <dbReference type="ARBA" id="ARBA00033786"/>
    </source>
</evidence>
<feature type="domain" description="Biotin carboxylation" evidence="16">
    <location>
        <begin position="15"/>
        <end position="460"/>
    </location>
</feature>
<keyword evidence="10" id="KW-0092">Biotin</keyword>
<organism evidence="17 18">
    <name type="scientific">Marinobacter santoriniensis NKSG1</name>
    <dbReference type="NCBI Taxonomy" id="1288826"/>
    <lineage>
        <taxon>Bacteria</taxon>
        <taxon>Pseudomonadati</taxon>
        <taxon>Pseudomonadota</taxon>
        <taxon>Gammaproteobacteria</taxon>
        <taxon>Pseudomonadales</taxon>
        <taxon>Marinobacteraceae</taxon>
        <taxon>Marinobacter</taxon>
    </lineage>
</organism>
<dbReference type="GO" id="GO:0005524">
    <property type="term" value="F:ATP binding"/>
    <property type="evidence" value="ECO:0007669"/>
    <property type="project" value="UniProtKB-UniRule"/>
</dbReference>
<dbReference type="PROSITE" id="PS50979">
    <property type="entry name" value="BC"/>
    <property type="match status" value="1"/>
</dbReference>
<dbReference type="InterPro" id="IPR016185">
    <property type="entry name" value="PreATP-grasp_dom_sf"/>
</dbReference>
<dbReference type="STRING" id="1288826.MSNKSG1_09468"/>
<dbReference type="PANTHER" id="PTHR18866:SF33">
    <property type="entry name" value="METHYLCROTONOYL-COA CARBOXYLASE SUBUNIT ALPHA, MITOCHONDRIAL-RELATED"/>
    <property type="match status" value="1"/>
</dbReference>
<evidence type="ECO:0000259" key="16">
    <source>
        <dbReference type="PROSITE" id="PS50979"/>
    </source>
</evidence>
<dbReference type="InterPro" id="IPR001882">
    <property type="entry name" value="Biotin_BS"/>
</dbReference>
<dbReference type="Gene3D" id="2.40.50.100">
    <property type="match status" value="1"/>
</dbReference>
<dbReference type="SMART" id="SM00878">
    <property type="entry name" value="Biotin_carb_C"/>
    <property type="match status" value="1"/>
</dbReference>
<dbReference type="PANTHER" id="PTHR18866">
    <property type="entry name" value="CARBOXYLASE:PYRUVATE/ACETYL-COA/PROPIONYL-COA CARBOXYLASE"/>
    <property type="match status" value="1"/>
</dbReference>
<dbReference type="InterPro" id="IPR005479">
    <property type="entry name" value="CPAse_ATP-bd"/>
</dbReference>
<sequence>MLALAACTPLRDIKMLKKLLIANRGEIAVRVIRTAKSLGYRTVAVYSKADAGALHVELADEAVCIGPAPASQSYLNMDAILDAAGKTGADCVHPGYGFLSENAQFAKACKDAGLVFVGPPEAAIDLMGSKRRSKIAMQEAGVPVVPGYEGNNAGDDELIQAAADIGYPLMVKASAGGGGRGMRRVDSEAELADSLRRARSEARQSFGDDELILEKAVIEPRHVEIQVFADRHGNAVYLGERDCSVQRRHQKVVEEAPSPFVTPELREAMGKAAVKAALACQYEGAGTVEFLVDKDRNFYFLEMNTRLQVEHPVTELITGQDLVALQLAVAEGRPLPLSQSEIQLSGHAIEVRLYAEDPASEFTPQTGQLYQFEPAAGDGLRYDAGVRSGDIISPHYDPMLAKIIAWGDNRDEARRRLVRALEDTTVFGVTTNRYFLSRIVANETFGAGQATTAFLDQDFRDDPSLSSHELSIRELALSAAILSRSGTGGEGWSNAPSTVTPMTLETGHRIVELLVRQTAEGVSVSHGESRYDLRLEDDRDGRLCIIDNGVRQTCQYHQHSDSLYLHALGRSWCVRDVTHQPTAGKDGAGSGRLLATMDGAVTEVLVQEGDAVQQGQPLVVLEAMKMEHPVKADCDGVVASIHAVAGDQVSRNQLLVEIATTGDAEPTKQ</sequence>
<dbReference type="eggNOG" id="COG4770">
    <property type="taxonomic scope" value="Bacteria"/>
</dbReference>
<keyword evidence="18" id="KW-1185">Reference proteome</keyword>
<keyword evidence="8 13" id="KW-0067">ATP-binding</keyword>
<dbReference type="CDD" id="cd06850">
    <property type="entry name" value="biotinyl_domain"/>
    <property type="match status" value="1"/>
</dbReference>
<dbReference type="Pfam" id="PF00364">
    <property type="entry name" value="Biotin_lipoyl"/>
    <property type="match status" value="1"/>
</dbReference>
<comment type="subunit">
    <text evidence="4">Acetyl-CoA carboxylase is a heterohexamer of biotin carboxyl carrier protein, biotin carboxylase and the two subunits of carboxyl transferase in a 2:2 complex.</text>
</comment>
<evidence type="ECO:0000259" key="15">
    <source>
        <dbReference type="PROSITE" id="PS50975"/>
    </source>
</evidence>
<evidence type="ECO:0000256" key="8">
    <source>
        <dbReference type="ARBA" id="ARBA00022840"/>
    </source>
</evidence>
<dbReference type="InterPro" id="IPR011764">
    <property type="entry name" value="Biotin_carboxylation_dom"/>
</dbReference>
<evidence type="ECO:0000313" key="18">
    <source>
        <dbReference type="Proteomes" id="UP000011960"/>
    </source>
</evidence>
<dbReference type="InterPro" id="IPR000089">
    <property type="entry name" value="Biotin_lipoyl"/>
</dbReference>
<dbReference type="GO" id="GO:0004075">
    <property type="term" value="F:biotin carboxylase activity"/>
    <property type="evidence" value="ECO:0007669"/>
    <property type="project" value="UniProtKB-EC"/>
</dbReference>
<dbReference type="InterPro" id="IPR050856">
    <property type="entry name" value="Biotin_carboxylase_complex"/>
</dbReference>
<dbReference type="FunFam" id="3.40.50.20:FF:000010">
    <property type="entry name" value="Propionyl-CoA carboxylase subunit alpha"/>
    <property type="match status" value="1"/>
</dbReference>
<keyword evidence="9" id="KW-0809">Transit peptide</keyword>
<dbReference type="PATRIC" id="fig|1288826.3.peg.1862"/>
<evidence type="ECO:0000259" key="14">
    <source>
        <dbReference type="PROSITE" id="PS50968"/>
    </source>
</evidence>
<dbReference type="Pfam" id="PF02786">
    <property type="entry name" value="CPSase_L_D2"/>
    <property type="match status" value="1"/>
</dbReference>
<keyword evidence="7 13" id="KW-0547">Nucleotide-binding</keyword>
<evidence type="ECO:0000256" key="12">
    <source>
        <dbReference type="ARBA" id="ARBA00048600"/>
    </source>
</evidence>
<accession>M7CR21</accession>
<dbReference type="EMBL" id="APAT01000015">
    <property type="protein sequence ID" value="EMP56091.1"/>
    <property type="molecule type" value="Genomic_DNA"/>
</dbReference>
<dbReference type="Pfam" id="PF02785">
    <property type="entry name" value="Biotin_carb_C"/>
    <property type="match status" value="1"/>
</dbReference>
<evidence type="ECO:0000256" key="3">
    <source>
        <dbReference type="ARBA" id="ARBA00004956"/>
    </source>
</evidence>
<dbReference type="FunFam" id="3.30.1490.20:FF:000003">
    <property type="entry name" value="acetyl-CoA carboxylase isoform X1"/>
    <property type="match status" value="1"/>
</dbReference>
<dbReference type="SUPFAM" id="SSF51246">
    <property type="entry name" value="Rudiment single hybrid motif"/>
    <property type="match status" value="1"/>
</dbReference>
<dbReference type="InterPro" id="IPR011761">
    <property type="entry name" value="ATP-grasp"/>
</dbReference>
<dbReference type="PROSITE" id="PS00188">
    <property type="entry name" value="BIOTIN"/>
    <property type="match status" value="1"/>
</dbReference>
<dbReference type="PROSITE" id="PS00867">
    <property type="entry name" value="CPSASE_2"/>
    <property type="match status" value="1"/>
</dbReference>
<dbReference type="Proteomes" id="UP000011960">
    <property type="component" value="Unassembled WGS sequence"/>
</dbReference>
<dbReference type="PROSITE" id="PS50968">
    <property type="entry name" value="BIOTINYL_LIPOYL"/>
    <property type="match status" value="1"/>
</dbReference>
<evidence type="ECO:0000256" key="9">
    <source>
        <dbReference type="ARBA" id="ARBA00022946"/>
    </source>
</evidence>
<dbReference type="GO" id="GO:0046872">
    <property type="term" value="F:metal ion binding"/>
    <property type="evidence" value="ECO:0007669"/>
    <property type="project" value="InterPro"/>
</dbReference>
<dbReference type="Gene3D" id="3.30.470.20">
    <property type="entry name" value="ATP-grasp fold, B domain"/>
    <property type="match status" value="1"/>
</dbReference>
<dbReference type="FunFam" id="3.30.470.20:FF:000028">
    <property type="entry name" value="Methylcrotonoyl-CoA carboxylase subunit alpha, mitochondrial"/>
    <property type="match status" value="1"/>
</dbReference>
<evidence type="ECO:0000256" key="10">
    <source>
        <dbReference type="ARBA" id="ARBA00023267"/>
    </source>
</evidence>
<dbReference type="AlphaFoldDB" id="M7CR21"/>
<dbReference type="FunFam" id="2.40.50.100:FF:000003">
    <property type="entry name" value="Acetyl-CoA carboxylase biotin carboxyl carrier protein"/>
    <property type="match status" value="1"/>
</dbReference>
<dbReference type="SUPFAM" id="SSF52440">
    <property type="entry name" value="PreATP-grasp domain"/>
    <property type="match status" value="1"/>
</dbReference>
<feature type="domain" description="Lipoyl-binding" evidence="14">
    <location>
        <begin position="583"/>
        <end position="659"/>
    </location>
</feature>
<gene>
    <name evidence="17" type="ORF">MSNKSG1_09468</name>
</gene>
<comment type="pathway">
    <text evidence="3">Lipid metabolism; malonyl-CoA biosynthesis; malonyl-CoA from acetyl-CoA: step 1/1.</text>
</comment>
<dbReference type="InterPro" id="IPR005482">
    <property type="entry name" value="Biotin_COase_C"/>
</dbReference>
<feature type="domain" description="ATP-grasp" evidence="15">
    <location>
        <begin position="134"/>
        <end position="331"/>
    </location>
</feature>
<keyword evidence="6" id="KW-0436">Ligase</keyword>
<evidence type="ECO:0000256" key="6">
    <source>
        <dbReference type="ARBA" id="ARBA00022598"/>
    </source>
</evidence>
<comment type="cofactor">
    <cofactor evidence="1">
        <name>biotin</name>
        <dbReference type="ChEBI" id="CHEBI:57586"/>
    </cofactor>
</comment>
<dbReference type="PROSITE" id="PS00866">
    <property type="entry name" value="CPSASE_1"/>
    <property type="match status" value="1"/>
</dbReference>
<evidence type="ECO:0000256" key="4">
    <source>
        <dbReference type="ARBA" id="ARBA00011750"/>
    </source>
</evidence>
<evidence type="ECO:0000256" key="1">
    <source>
        <dbReference type="ARBA" id="ARBA00001953"/>
    </source>
</evidence>
<dbReference type="InterPro" id="IPR011054">
    <property type="entry name" value="Rudment_hybrid_motif"/>
</dbReference>
<dbReference type="InterPro" id="IPR005481">
    <property type="entry name" value="BC-like_N"/>
</dbReference>
<evidence type="ECO:0000256" key="7">
    <source>
        <dbReference type="ARBA" id="ARBA00022741"/>
    </source>
</evidence>
<dbReference type="SUPFAM" id="SSF56059">
    <property type="entry name" value="Glutathione synthetase ATP-binding domain-like"/>
    <property type="match status" value="1"/>
</dbReference>
<evidence type="ECO:0000256" key="5">
    <source>
        <dbReference type="ARBA" id="ARBA00017242"/>
    </source>
</evidence>
<dbReference type="SUPFAM" id="SSF51230">
    <property type="entry name" value="Single hybrid motif"/>
    <property type="match status" value="1"/>
</dbReference>